<feature type="transmembrane region" description="Helical" evidence="1">
    <location>
        <begin position="369"/>
        <end position="387"/>
    </location>
</feature>
<keyword evidence="1" id="KW-1133">Transmembrane helix</keyword>
<keyword evidence="1" id="KW-0812">Transmembrane</keyword>
<dbReference type="AlphaFoldDB" id="A7AVM4"/>
<dbReference type="InParanoid" id="A7AVM4"/>
<reference evidence="3" key="2">
    <citation type="journal article" date="2020" name="Data Brief">
        <title>Transcriptome dataset of Babesia bovis life stages within vertebrate and invertebrate hosts.</title>
        <authorList>
            <person name="Ueti M.W."/>
            <person name="Johnson W.C."/>
            <person name="Kappmeyer L.S."/>
            <person name="Herndon D.R."/>
            <person name="Mousel M.R."/>
            <person name="Reif K.E."/>
            <person name="Taus N.S."/>
            <person name="Ifeonu O.O."/>
            <person name="Silva J.C."/>
            <person name="Suarez C.E."/>
            <person name="Brayton K.A."/>
        </authorList>
    </citation>
    <scope>NUCLEOTIDE SEQUENCE [LARGE SCALE GENOMIC DNA]</scope>
</reference>
<dbReference type="STRING" id="5865.A7AVM4"/>
<feature type="transmembrane region" description="Helical" evidence="1">
    <location>
        <begin position="6"/>
        <end position="22"/>
    </location>
</feature>
<sequence>MIYSNIAFYVALFLVPFLPFLSEKAEVIEQSYLHGYTPDSMTTAGRYFMLDTLSTLSASCLEPSMRENVETKDLPPFSHWYSDLPVNAPPIYRTVSDIVNSGIPRAELLYNDFRYVFGSGIGVTGSSLLIRLKCARCSTRGASLVVVNVDSGSKSAFSVDDYGNIIPNASLESKCSSSIIGLAVALSALRSFSFLETQQQDTLVLITERNLPYSAGTRQFLDDYFGNPGFPYHSGWLHQAMALDLGYGRCGSYELNYEGIDGYTPNLDVITAFLSTAEFLEFDASPTGMLTRIGRMSVNSKPHLPHVAMLLRNISSFTLTCARPAGPREDGNIEKLLSAVLITMRLQNNLDTVLERNANYYQLTSRETYVPASVYFLIIPALLLGPTTEVLYSSYLWDFHTLIAAISLFILNAGMGSWLFYHRLVLAGNIPFGTEKSAGVLQVRIALVVLCASCLFTLVFNVYMVRLLPWRFSSRDYNGSSVLIRQELLRKLGYPDNRSTILSRLFEKLNVYYMAVVNVVNSASTRIAPTTSIKALIKSGKRRLLMKIYSLKRKLRFSRSGHSPSSEPPISDTQRAEVLHNDDQQSAIDLKKESQRQLDAMGGTNLVCPTSTGLPPPVYILGLGTLFFCSVFLYCLMVFHWPLAIVLLLLFIPYLRRVRVCTNTLHRCCVDFIVCGIYILFILLLGTSRNLLTPDNKRVLDAALANGPLSSLHFIVYPLYNLFIYLRGFSIADLIDTLRSPFISLKILELARQHVLLGSSTLPLVCLCAVPVVIHLSLIYTFELLDTYLQIP</sequence>
<reference evidence="3" key="3">
    <citation type="journal article" date="2021" name="Int. J. Parasitol.">
        <title>Comparative analysis of gene expression between Babesia bovis blood stages and kinetes allowed by improved genome annotation.</title>
        <authorList>
            <person name="Ueti M.W."/>
            <person name="Johnson W.C."/>
            <person name="Kappmeyer L.S."/>
            <person name="Herndon D.R."/>
            <person name="Mousel M.R."/>
            <person name="Reif K.E."/>
            <person name="Taus N.S."/>
            <person name="Ifeonu O.O."/>
            <person name="Silva J.C."/>
            <person name="Suarez C.E."/>
            <person name="Brayton K.A."/>
        </authorList>
    </citation>
    <scope>NUCLEOTIDE SEQUENCE [LARGE SCALE GENOMIC DNA]</scope>
</reference>
<feature type="transmembrane region" description="Helical" evidence="1">
    <location>
        <begin position="619"/>
        <end position="652"/>
    </location>
</feature>
<dbReference type="PANTHER" id="PTHR13304">
    <property type="entry name" value="GLYCOSYLPHOSPHATIDYLINOSITOL ANCHOR ATTACHMENT 1 PROTEIN"/>
    <property type="match status" value="1"/>
</dbReference>
<proteinExistence type="predicted"/>
<reference evidence="2 3" key="1">
    <citation type="journal article" date="2007" name="PLoS Pathog.">
        <title>Genome sequence of Babesia bovis and comparative analysis of apicomplexan hemoprotozoa.</title>
        <authorList>
            <person name="Brayton K.A."/>
            <person name="Lau A.O.T."/>
            <person name="Herndon D.R."/>
            <person name="Hannick L."/>
            <person name="Kappmeyer L.S."/>
            <person name="Berens S.J."/>
            <person name="Bidwell S.L."/>
            <person name="Brown W.C."/>
            <person name="Crabtree J."/>
            <person name="Fadrosh D."/>
            <person name="Feldblum T."/>
            <person name="Forberger H.A."/>
            <person name="Haas B.J."/>
            <person name="Howell J.M."/>
            <person name="Khouri H."/>
            <person name="Koo H."/>
            <person name="Mann D.J."/>
            <person name="Norimine J."/>
            <person name="Paulsen I.T."/>
            <person name="Radune D."/>
            <person name="Ren Q."/>
            <person name="Smith R.K. Jr."/>
            <person name="Suarez C.E."/>
            <person name="White O."/>
            <person name="Wortman J.R."/>
            <person name="Knowles D.P. Jr."/>
            <person name="McElwain T.F."/>
            <person name="Nene V.M."/>
        </authorList>
    </citation>
    <scope>NUCLEOTIDE SEQUENCE [LARGE SCALE GENOMIC DNA]</scope>
    <source>
        <strain evidence="2">T2Bo</strain>
    </source>
</reference>
<dbReference type="VEuPathDB" id="PiroplasmaDB:BBOV_IV002530"/>
<dbReference type="OMA" id="NYMSKDI"/>
<evidence type="ECO:0000256" key="1">
    <source>
        <dbReference type="SAM" id="Phobius"/>
    </source>
</evidence>
<keyword evidence="1" id="KW-0472">Membrane</keyword>
<dbReference type="GO" id="GO:0016255">
    <property type="term" value="P:attachment of GPI anchor to protein"/>
    <property type="evidence" value="ECO:0007669"/>
    <property type="project" value="TreeGrafter"/>
</dbReference>
<dbReference type="InterPro" id="IPR007246">
    <property type="entry name" value="Gaa1"/>
</dbReference>
<accession>A7AVM4</accession>
<dbReference type="GeneID" id="5477637"/>
<feature type="transmembrane region" description="Helical" evidence="1">
    <location>
        <begin position="664"/>
        <end position="685"/>
    </location>
</feature>
<evidence type="ECO:0000313" key="3">
    <source>
        <dbReference type="Proteomes" id="UP000002173"/>
    </source>
</evidence>
<dbReference type="KEGG" id="bbo:BBOV_IV002530"/>
<keyword evidence="3" id="KW-1185">Reference proteome</keyword>
<dbReference type="eggNOG" id="KOG3566">
    <property type="taxonomic scope" value="Eukaryota"/>
</dbReference>
<feature type="transmembrane region" description="Helical" evidence="1">
    <location>
        <begin position="441"/>
        <end position="464"/>
    </location>
</feature>
<feature type="transmembrane region" description="Helical" evidence="1">
    <location>
        <begin position="755"/>
        <end position="782"/>
    </location>
</feature>
<gene>
    <name evidence="2" type="ORF">BBOV_IV002530</name>
</gene>
<organism evidence="2 3">
    <name type="scientific">Babesia bovis</name>
    <dbReference type="NCBI Taxonomy" id="5865"/>
    <lineage>
        <taxon>Eukaryota</taxon>
        <taxon>Sar</taxon>
        <taxon>Alveolata</taxon>
        <taxon>Apicomplexa</taxon>
        <taxon>Aconoidasida</taxon>
        <taxon>Piroplasmida</taxon>
        <taxon>Babesiidae</taxon>
        <taxon>Babesia</taxon>
    </lineage>
</organism>
<dbReference type="GO" id="GO:0042765">
    <property type="term" value="C:GPI-anchor transamidase complex"/>
    <property type="evidence" value="ECO:0007669"/>
    <property type="project" value="InterPro"/>
</dbReference>
<feature type="transmembrane region" description="Helical" evidence="1">
    <location>
        <begin position="399"/>
        <end position="421"/>
    </location>
</feature>
<dbReference type="PANTHER" id="PTHR13304:SF0">
    <property type="entry name" value="GLYCOSYLPHOSPHATIDYLINOSITOL ANCHOR ATTACHMENT 1 PROTEIN"/>
    <property type="match status" value="1"/>
</dbReference>
<name>A7AVM4_BABBO</name>
<dbReference type="Proteomes" id="UP000002173">
    <property type="component" value="Unassembled WGS sequence"/>
</dbReference>
<protein>
    <submittedName>
        <fullName evidence="2">Membrane protein, putative</fullName>
    </submittedName>
</protein>
<evidence type="ECO:0000313" key="2">
    <source>
        <dbReference type="EMBL" id="EDO05850.1"/>
    </source>
</evidence>
<dbReference type="EMBL" id="AAXT01000004">
    <property type="protein sequence ID" value="EDO05850.1"/>
    <property type="molecule type" value="Genomic_DNA"/>
</dbReference>
<comment type="caution">
    <text evidence="2">The sequence shown here is derived from an EMBL/GenBank/DDBJ whole genome shotgun (WGS) entry which is preliminary data.</text>
</comment>